<dbReference type="Pfam" id="PF24923">
    <property type="entry name" value="ATP-grasp_IQCH"/>
    <property type="match status" value="2"/>
</dbReference>
<dbReference type="InterPro" id="IPR011761">
    <property type="entry name" value="ATP-grasp"/>
</dbReference>
<dbReference type="EMBL" id="JAELXT010000010">
    <property type="protein sequence ID" value="MBJ6126139.1"/>
    <property type="molecule type" value="Genomic_DNA"/>
</dbReference>
<evidence type="ECO:0000259" key="2">
    <source>
        <dbReference type="PROSITE" id="PS50975"/>
    </source>
</evidence>
<dbReference type="InterPro" id="IPR038752">
    <property type="entry name" value="IQCH"/>
</dbReference>
<keyword evidence="3" id="KW-0436">Ligase</keyword>
<gene>
    <name evidence="3" type="ORF">JAO75_12080</name>
</gene>
<sequence length="507" mass="56149">MTSGAGATGLSHEPEAFSRLQARLTSMFRGFSEQDTPRTVVIVPSLTMDREVLANIAGAHHYEERMLCYLMLLRLPRTQIVYVTSHPIPEPIIDYYLHLLPGIPAQHARKRLTLLSCHDGSGTSLTEKIIERPRLQQRIRDAIPDPASAYMICFNVTELERDLALSLDLPIYGCDPDLLSLGSKSGSRKIFREAGIAMPEGFEDLSTSDQITDALLELKHRRPAIRRAVVKLNEGFSGEGNAIFAYKGAPEGAGLRNWIRDRLPELAFEAKDMTWELFEGKLLAMGGIVEEFIEGEVKRSPSAQFRVDPLGQLEPVATHDQVLGGDSGQVFLGCTFPADEHYRLEIQEDGLKAARALAEKGVCGRFAIDFLSVLEGNEWRHYAIEINLRRGGTTHPFMMLEFLTDGCYDPASGSFLTPAGQPRCYYASDNLESPLYRGLTPGDLIDIAALNRLHFDGACQKGVVFHLIGALSEFGKLGVLCIAPSHEETEALYRRTTEVLDRESSAV</sequence>
<dbReference type="PANTHER" id="PTHR14465:SF0">
    <property type="entry name" value="IQ DOMAIN-CONTAINING PROTEIN H"/>
    <property type="match status" value="1"/>
</dbReference>
<accession>A0ABS0Y1J7</accession>
<dbReference type="SUPFAM" id="SSF56059">
    <property type="entry name" value="Glutathione synthetase ATP-binding domain-like"/>
    <property type="match status" value="1"/>
</dbReference>
<name>A0ABS0Y1J7_9HYPH</name>
<keyword evidence="1" id="KW-0547">Nucleotide-binding</keyword>
<dbReference type="PROSITE" id="PS50975">
    <property type="entry name" value="ATP_GRASP"/>
    <property type="match status" value="1"/>
</dbReference>
<keyword evidence="4" id="KW-1185">Reference proteome</keyword>
<protein>
    <submittedName>
        <fullName evidence="3">Carboxylate-amine ligase</fullName>
    </submittedName>
</protein>
<dbReference type="Pfam" id="PF18105">
    <property type="entry name" value="PGM1_C"/>
    <property type="match status" value="1"/>
</dbReference>
<dbReference type="Proteomes" id="UP000620670">
    <property type="component" value="Unassembled WGS sequence"/>
</dbReference>
<dbReference type="PANTHER" id="PTHR14465">
    <property type="entry name" value="IQ DOMAIN-CONTAINING PROTEIN H"/>
    <property type="match status" value="1"/>
</dbReference>
<organism evidence="3 4">
    <name type="scientific">Microvirga splendida</name>
    <dbReference type="NCBI Taxonomy" id="2795727"/>
    <lineage>
        <taxon>Bacteria</taxon>
        <taxon>Pseudomonadati</taxon>
        <taxon>Pseudomonadota</taxon>
        <taxon>Alphaproteobacteria</taxon>
        <taxon>Hyphomicrobiales</taxon>
        <taxon>Methylobacteriaceae</taxon>
        <taxon>Microvirga</taxon>
    </lineage>
</organism>
<comment type="caution">
    <text evidence="3">The sequence shown here is derived from an EMBL/GenBank/DDBJ whole genome shotgun (WGS) entry which is preliminary data.</text>
</comment>
<evidence type="ECO:0000313" key="3">
    <source>
        <dbReference type="EMBL" id="MBJ6126139.1"/>
    </source>
</evidence>
<feature type="domain" description="ATP-grasp" evidence="2">
    <location>
        <begin position="188"/>
        <end position="417"/>
    </location>
</feature>
<dbReference type="InterPro" id="IPR041356">
    <property type="entry name" value="PGM1_C"/>
</dbReference>
<keyword evidence="1" id="KW-0067">ATP-binding</keyword>
<evidence type="ECO:0000313" key="4">
    <source>
        <dbReference type="Proteomes" id="UP000620670"/>
    </source>
</evidence>
<dbReference type="InterPro" id="IPR056855">
    <property type="entry name" value="ATP-grasp_IQCH"/>
</dbReference>
<proteinExistence type="predicted"/>
<dbReference type="GO" id="GO:0016874">
    <property type="term" value="F:ligase activity"/>
    <property type="evidence" value="ECO:0007669"/>
    <property type="project" value="UniProtKB-KW"/>
</dbReference>
<evidence type="ECO:0000256" key="1">
    <source>
        <dbReference type="PROSITE-ProRule" id="PRU00409"/>
    </source>
</evidence>
<reference evidence="4" key="1">
    <citation type="submission" date="2020-12" db="EMBL/GenBank/DDBJ databases">
        <title>Hymenobacter sp.</title>
        <authorList>
            <person name="Kim M.K."/>
        </authorList>
    </citation>
    <scope>NUCLEOTIDE SEQUENCE [LARGE SCALE GENOMIC DNA]</scope>
    <source>
        <strain evidence="4">BT325</strain>
    </source>
</reference>